<dbReference type="Proteomes" id="UP000185596">
    <property type="component" value="Unassembled WGS sequence"/>
</dbReference>
<dbReference type="Pfam" id="PF12728">
    <property type="entry name" value="HTH_17"/>
    <property type="match status" value="1"/>
</dbReference>
<reference evidence="2 3" key="1">
    <citation type="submission" date="2016-12" db="EMBL/GenBank/DDBJ databases">
        <title>The draft genome sequence of Actinophytocola sp. 11-183.</title>
        <authorList>
            <person name="Wang W."/>
            <person name="Yuan L."/>
        </authorList>
    </citation>
    <scope>NUCLEOTIDE SEQUENCE [LARGE SCALE GENOMIC DNA]</scope>
    <source>
        <strain evidence="2 3">11-183</strain>
    </source>
</reference>
<protein>
    <submittedName>
        <fullName evidence="2">DNA-binding protein</fullName>
    </submittedName>
</protein>
<feature type="domain" description="Helix-turn-helix" evidence="1">
    <location>
        <begin position="8"/>
        <end position="54"/>
    </location>
</feature>
<keyword evidence="2" id="KW-0238">DNA-binding</keyword>
<dbReference type="OrthoDB" id="9806039at2"/>
<dbReference type="EMBL" id="MSIE01000065">
    <property type="protein sequence ID" value="OLF11866.1"/>
    <property type="molecule type" value="Genomic_DNA"/>
</dbReference>
<proteinExistence type="predicted"/>
<accession>A0A1Q8CBZ5</accession>
<evidence type="ECO:0000313" key="3">
    <source>
        <dbReference type="Proteomes" id="UP000185596"/>
    </source>
</evidence>
<gene>
    <name evidence="2" type="ORF">BU204_29930</name>
</gene>
<dbReference type="RefSeq" id="WP_075129129.1">
    <property type="nucleotide sequence ID" value="NZ_MSIE01000065.1"/>
</dbReference>
<keyword evidence="3" id="KW-1185">Reference proteome</keyword>
<name>A0A1Q8CBZ5_9PSEU</name>
<dbReference type="InterPro" id="IPR041657">
    <property type="entry name" value="HTH_17"/>
</dbReference>
<comment type="caution">
    <text evidence="2">The sequence shown here is derived from an EMBL/GenBank/DDBJ whole genome shotgun (WGS) entry which is preliminary data.</text>
</comment>
<evidence type="ECO:0000313" key="2">
    <source>
        <dbReference type="EMBL" id="OLF11866.1"/>
    </source>
</evidence>
<dbReference type="GO" id="GO:0003677">
    <property type="term" value="F:DNA binding"/>
    <property type="evidence" value="ECO:0007669"/>
    <property type="project" value="UniProtKB-KW"/>
</dbReference>
<organism evidence="2 3">
    <name type="scientific">Actinophytocola xanthii</name>
    <dbReference type="NCBI Taxonomy" id="1912961"/>
    <lineage>
        <taxon>Bacteria</taxon>
        <taxon>Bacillati</taxon>
        <taxon>Actinomycetota</taxon>
        <taxon>Actinomycetes</taxon>
        <taxon>Pseudonocardiales</taxon>
        <taxon>Pseudonocardiaceae</taxon>
    </lineage>
</organism>
<dbReference type="AlphaFoldDB" id="A0A1Q8CBZ5"/>
<dbReference type="STRING" id="1912961.BU204_29930"/>
<evidence type="ECO:0000259" key="1">
    <source>
        <dbReference type="Pfam" id="PF12728"/>
    </source>
</evidence>
<sequence length="69" mass="8094">MGALNRELFKVPEVMERLRMSRTVIYEQMRNGRLRYVKQGRATLITETAIRNYVALLESESEVRYGQTA</sequence>